<evidence type="ECO:0000313" key="2">
    <source>
        <dbReference type="EMBL" id="RDH44654.1"/>
    </source>
</evidence>
<feature type="signal peptide" evidence="1">
    <location>
        <begin position="1"/>
        <end position="26"/>
    </location>
</feature>
<dbReference type="AlphaFoldDB" id="A0A4P9VQL5"/>
<proteinExistence type="predicted"/>
<sequence>MKLKKLGGIGLAAVLTVAFSSQSVLADYGVDSILVTGDASLDALITDSFQTDIETLMMTVLTERAKILEGSIRDQAKAIMKSNAINKNVAALLVIANNAKTDGTETVMTYDHDLKDWIEVVVTSEEHKTEVIDNIEEYLIGSSDEPVVLGPIDILDDMTKSVERYEKIADFIRRYAETNDMAVVDIN</sequence>
<dbReference type="Proteomes" id="UP000257039">
    <property type="component" value="Unassembled WGS sequence"/>
</dbReference>
<feature type="chain" id="PRO_5020986039" description="DUF1002 domain-containing protein" evidence="1">
    <location>
        <begin position="27"/>
        <end position="187"/>
    </location>
</feature>
<evidence type="ECO:0008006" key="4">
    <source>
        <dbReference type="Google" id="ProtNLM"/>
    </source>
</evidence>
<keyword evidence="3" id="KW-1185">Reference proteome</keyword>
<comment type="caution">
    <text evidence="2">The sequence shown here is derived from an EMBL/GenBank/DDBJ whole genome shotgun (WGS) entry which is preliminary data.</text>
</comment>
<accession>A0A4P9VQL5</accession>
<dbReference type="EMBL" id="NDXW01000001">
    <property type="protein sequence ID" value="RDH44654.1"/>
    <property type="molecule type" value="Genomic_DNA"/>
</dbReference>
<evidence type="ECO:0000313" key="3">
    <source>
        <dbReference type="Proteomes" id="UP000257039"/>
    </source>
</evidence>
<evidence type="ECO:0000256" key="1">
    <source>
        <dbReference type="SAM" id="SignalP"/>
    </source>
</evidence>
<gene>
    <name evidence="2" type="ORF">B9G39_15095</name>
</gene>
<keyword evidence="1" id="KW-0732">Signal</keyword>
<dbReference type="RefSeq" id="WP_094787764.1">
    <property type="nucleotide sequence ID" value="NZ_NDXW01000001.1"/>
</dbReference>
<name>A0A4P9VQL5_9GAMM</name>
<organism evidence="2 3">
    <name type="scientific">Zooshikella ganghwensis</name>
    <dbReference type="NCBI Taxonomy" id="202772"/>
    <lineage>
        <taxon>Bacteria</taxon>
        <taxon>Pseudomonadati</taxon>
        <taxon>Pseudomonadota</taxon>
        <taxon>Gammaproteobacteria</taxon>
        <taxon>Oceanospirillales</taxon>
        <taxon>Zooshikellaceae</taxon>
        <taxon>Zooshikella</taxon>
    </lineage>
</organism>
<reference evidence="2 3" key="1">
    <citation type="submission" date="2017-04" db="EMBL/GenBank/DDBJ databases">
        <title>Draft genome sequence of Zooshikella ganghwensis VG4 isolated from Red Sea sediments.</title>
        <authorList>
            <person name="Rehman Z."/>
            <person name="Alam I."/>
            <person name="Kamau A."/>
            <person name="Bajic V."/>
            <person name="Leiknes T."/>
        </authorList>
    </citation>
    <scope>NUCLEOTIDE SEQUENCE [LARGE SCALE GENOMIC DNA]</scope>
    <source>
        <strain evidence="2 3">VG4</strain>
    </source>
</reference>
<protein>
    <recommendedName>
        <fullName evidence="4">DUF1002 domain-containing protein</fullName>
    </recommendedName>
</protein>